<reference evidence="2" key="1">
    <citation type="journal article" date="2019" name="Nat. Commun.">
        <title>The genome of broomcorn millet.</title>
        <authorList>
            <person name="Zou C."/>
            <person name="Miki D."/>
            <person name="Li D."/>
            <person name="Tang Q."/>
            <person name="Xiao L."/>
            <person name="Rajput S."/>
            <person name="Deng P."/>
            <person name="Jia W."/>
            <person name="Huang R."/>
            <person name="Zhang M."/>
            <person name="Sun Y."/>
            <person name="Hu J."/>
            <person name="Fu X."/>
            <person name="Schnable P.S."/>
            <person name="Li F."/>
            <person name="Zhang H."/>
            <person name="Feng B."/>
            <person name="Zhu X."/>
            <person name="Liu R."/>
            <person name="Schnable J.C."/>
            <person name="Zhu J.-K."/>
            <person name="Zhang H."/>
        </authorList>
    </citation>
    <scope>NUCLEOTIDE SEQUENCE [LARGE SCALE GENOMIC DNA]</scope>
</reference>
<evidence type="ECO:0000313" key="2">
    <source>
        <dbReference type="Proteomes" id="UP000275267"/>
    </source>
</evidence>
<gene>
    <name evidence="1" type="ORF">C2845_PM17G00200</name>
</gene>
<comment type="caution">
    <text evidence="1">The sequence shown here is derived from an EMBL/GenBank/DDBJ whole genome shotgun (WGS) entry which is preliminary data.</text>
</comment>
<accession>A0A3L6Q0G2</accession>
<organism evidence="1 2">
    <name type="scientific">Panicum miliaceum</name>
    <name type="common">Proso millet</name>
    <name type="synonym">Broomcorn millet</name>
    <dbReference type="NCBI Taxonomy" id="4540"/>
    <lineage>
        <taxon>Eukaryota</taxon>
        <taxon>Viridiplantae</taxon>
        <taxon>Streptophyta</taxon>
        <taxon>Embryophyta</taxon>
        <taxon>Tracheophyta</taxon>
        <taxon>Spermatophyta</taxon>
        <taxon>Magnoliopsida</taxon>
        <taxon>Liliopsida</taxon>
        <taxon>Poales</taxon>
        <taxon>Poaceae</taxon>
        <taxon>PACMAD clade</taxon>
        <taxon>Panicoideae</taxon>
        <taxon>Panicodae</taxon>
        <taxon>Paniceae</taxon>
        <taxon>Panicinae</taxon>
        <taxon>Panicum</taxon>
        <taxon>Panicum sect. Panicum</taxon>
    </lineage>
</organism>
<sequence>MGMGSDNAAFPFSSTTSPRFCNPISHRSSTGFGETDCNAVLVLDRLTISGGGFSSLRNLCSAAQVCI</sequence>
<keyword evidence="2" id="KW-1185">Reference proteome</keyword>
<dbReference type="Proteomes" id="UP000275267">
    <property type="component" value="Unassembled WGS sequence"/>
</dbReference>
<dbReference type="EMBL" id="PQIB02000014">
    <property type="protein sequence ID" value="RLM69472.1"/>
    <property type="molecule type" value="Genomic_DNA"/>
</dbReference>
<proteinExistence type="predicted"/>
<dbReference type="AlphaFoldDB" id="A0A3L6Q0G2"/>
<evidence type="ECO:0000313" key="1">
    <source>
        <dbReference type="EMBL" id="RLM69472.1"/>
    </source>
</evidence>
<name>A0A3L6Q0G2_PANMI</name>
<protein>
    <submittedName>
        <fullName evidence="1">Uncharacterized protein</fullName>
    </submittedName>
</protein>